<dbReference type="GO" id="GO:0007288">
    <property type="term" value="P:sperm axoneme assembly"/>
    <property type="evidence" value="ECO:0007669"/>
    <property type="project" value="TreeGrafter"/>
</dbReference>
<dbReference type="InterPro" id="IPR013783">
    <property type="entry name" value="Ig-like_fold"/>
</dbReference>
<dbReference type="PANTHER" id="PTHR46127">
    <property type="entry name" value="CILIA- AND FLAGELLA-ASSOCIATED PROTEIN 65"/>
    <property type="match status" value="1"/>
</dbReference>
<protein>
    <recommendedName>
        <fullName evidence="1">CFAP65 fourth Ig-like domain-containing protein</fullName>
    </recommendedName>
</protein>
<dbReference type="Pfam" id="PF24507">
    <property type="entry name" value="Ig_CFAP65_4th"/>
    <property type="match status" value="1"/>
</dbReference>
<dbReference type="AlphaFoldDB" id="A0A3B4FDY9"/>
<feature type="domain" description="CFAP65 fourth Ig-like" evidence="1">
    <location>
        <begin position="175"/>
        <end position="266"/>
    </location>
</feature>
<dbReference type="InterPro" id="IPR052614">
    <property type="entry name" value="CFAP65"/>
</dbReference>
<organism evidence="2">
    <name type="scientific">Pundamilia nyererei</name>
    <dbReference type="NCBI Taxonomy" id="303518"/>
    <lineage>
        <taxon>Eukaryota</taxon>
        <taxon>Metazoa</taxon>
        <taxon>Chordata</taxon>
        <taxon>Craniata</taxon>
        <taxon>Vertebrata</taxon>
        <taxon>Euteleostomi</taxon>
        <taxon>Actinopterygii</taxon>
        <taxon>Neopterygii</taxon>
        <taxon>Teleostei</taxon>
        <taxon>Neoteleostei</taxon>
        <taxon>Acanthomorphata</taxon>
        <taxon>Ovalentaria</taxon>
        <taxon>Cichlomorphae</taxon>
        <taxon>Cichliformes</taxon>
        <taxon>Cichlidae</taxon>
        <taxon>African cichlids</taxon>
        <taxon>Pseudocrenilabrinae</taxon>
        <taxon>Haplochromini</taxon>
        <taxon>Pundamilia</taxon>
    </lineage>
</organism>
<dbReference type="Ensembl" id="ENSPNYT00000008097.1">
    <property type="protein sequence ID" value="ENSPNYP00000007904.1"/>
    <property type="gene ID" value="ENSPNYG00000006042.1"/>
</dbReference>
<proteinExistence type="predicted"/>
<accession>A0A3B4FDY9</accession>
<evidence type="ECO:0000259" key="1">
    <source>
        <dbReference type="Pfam" id="PF24507"/>
    </source>
</evidence>
<dbReference type="Gene3D" id="2.60.40.10">
    <property type="entry name" value="Immunoglobulins"/>
    <property type="match status" value="3"/>
</dbReference>
<dbReference type="GO" id="GO:0005737">
    <property type="term" value="C:cytoplasm"/>
    <property type="evidence" value="ECO:0007669"/>
    <property type="project" value="TreeGrafter"/>
</dbReference>
<evidence type="ECO:0000313" key="2">
    <source>
        <dbReference type="Ensembl" id="ENSPNYP00000007904.1"/>
    </source>
</evidence>
<dbReference type="InterPro" id="IPR058536">
    <property type="entry name" value="Ig_CFAP65_4th"/>
</dbReference>
<sequence>NVKLHTYFQWECPAPFQLRPEQGLLKPGQECHTTVVFRPQEALVYQQQALCRFGEEGKLESSCTVLLQGLVQRFTLEAFSHTSLHPFLQVTASFSLSRLPGGVPSFGSEFSCDATRGRVAPGGSRRVSVTYSPAVVDTVSVEYLSLNCKGTLSESLLKLSGRCIGPKVALSSSVVDFECVEAGGSVVRTVELVNTSTAEAFYQWDIDCSGNSVFSILPASGAVLPHSHTRVKAAYRPTQPNAHCRRVACLVLDGPVFLDLIGTCHSGHQKPAILKPEHLVVHTLQQDCRQNSPHAPAALRGGHKIESDQKGLHSPVEGQFMSATAVEDFYRACLGHTDPLCLKSSFLVWTAAQESPFSIAPSSCDLAPLKSTLFRVTYAPKQLNTLHGAQLECFAYDKVLLFYTLSRSLEVPSFPGREIHPCCGRDFGWKLSNC</sequence>
<name>A0A3B4FDY9_9CICH</name>
<dbReference type="PANTHER" id="PTHR46127:SF1">
    <property type="entry name" value="CILIA- AND FLAGELLA-ASSOCIATED PROTEIN 65"/>
    <property type="match status" value="1"/>
</dbReference>
<dbReference type="GeneTree" id="ENSGT00430000031142"/>
<dbReference type="GO" id="GO:0036126">
    <property type="term" value="C:sperm flagellum"/>
    <property type="evidence" value="ECO:0007669"/>
    <property type="project" value="TreeGrafter"/>
</dbReference>
<reference evidence="2" key="1">
    <citation type="submission" date="2023-09" db="UniProtKB">
        <authorList>
            <consortium name="Ensembl"/>
        </authorList>
    </citation>
    <scope>IDENTIFICATION</scope>
</reference>